<dbReference type="Gene3D" id="1.10.510.10">
    <property type="entry name" value="Transferase(Phosphotransferase) domain 1"/>
    <property type="match status" value="1"/>
</dbReference>
<comment type="caution">
    <text evidence="3">The sequence shown here is derived from an EMBL/GenBank/DDBJ whole genome shotgun (WGS) entry which is preliminary data.</text>
</comment>
<accession>A0A074U518</accession>
<dbReference type="Gene3D" id="3.30.200.70">
    <property type="match status" value="1"/>
</dbReference>
<keyword evidence="4" id="KW-1185">Reference proteome</keyword>
<organism evidence="3 4">
    <name type="scientific">Thioclava dalianensis</name>
    <dbReference type="NCBI Taxonomy" id="1185766"/>
    <lineage>
        <taxon>Bacteria</taxon>
        <taxon>Pseudomonadati</taxon>
        <taxon>Pseudomonadota</taxon>
        <taxon>Alphaproteobacteria</taxon>
        <taxon>Rhodobacterales</taxon>
        <taxon>Paracoccaceae</taxon>
        <taxon>Thioclava</taxon>
    </lineage>
</organism>
<dbReference type="InterPro" id="IPR002575">
    <property type="entry name" value="Aminoglycoside_PTrfase"/>
</dbReference>
<dbReference type="GO" id="GO:0019202">
    <property type="term" value="F:amino acid kinase activity"/>
    <property type="evidence" value="ECO:0007669"/>
    <property type="project" value="TreeGrafter"/>
</dbReference>
<evidence type="ECO:0000313" key="4">
    <source>
        <dbReference type="Proteomes" id="UP000027725"/>
    </source>
</evidence>
<dbReference type="OrthoDB" id="241498at2"/>
<proteinExistence type="inferred from homology"/>
<dbReference type="PANTHER" id="PTHR21064">
    <property type="entry name" value="AMINOGLYCOSIDE PHOSPHOTRANSFERASE DOMAIN-CONTAINING PROTEIN-RELATED"/>
    <property type="match status" value="1"/>
</dbReference>
<evidence type="ECO:0000256" key="1">
    <source>
        <dbReference type="ARBA" id="ARBA00038240"/>
    </source>
</evidence>
<dbReference type="STRING" id="1185766.SAMN05216224_1011013"/>
<feature type="domain" description="Aminoglycoside phosphotransferase" evidence="2">
    <location>
        <begin position="32"/>
        <end position="261"/>
    </location>
</feature>
<dbReference type="AlphaFoldDB" id="A0A074U518"/>
<dbReference type="InterPro" id="IPR050249">
    <property type="entry name" value="Pseudomonas-type_ThrB"/>
</dbReference>
<evidence type="ECO:0000259" key="2">
    <source>
        <dbReference type="Pfam" id="PF01636"/>
    </source>
</evidence>
<keyword evidence="3" id="KW-0808">Transferase</keyword>
<gene>
    <name evidence="3" type="ORF">DL1_02595</name>
</gene>
<comment type="similarity">
    <text evidence="1">Belongs to the pseudomonas-type ThrB family.</text>
</comment>
<dbReference type="Gene3D" id="1.20.1270.170">
    <property type="match status" value="1"/>
</dbReference>
<dbReference type="Proteomes" id="UP000027725">
    <property type="component" value="Unassembled WGS sequence"/>
</dbReference>
<dbReference type="InterPro" id="IPR011009">
    <property type="entry name" value="Kinase-like_dom_sf"/>
</dbReference>
<evidence type="ECO:0000313" key="3">
    <source>
        <dbReference type="EMBL" id="KEP69722.1"/>
    </source>
</evidence>
<dbReference type="eggNOG" id="COG2334">
    <property type="taxonomic scope" value="Bacteria"/>
</dbReference>
<sequence length="323" mass="35105">MTDGADMLWAAHDALQAWDADKTAPRLVSHRENIVFDASLNGGRRIALRLHRPGYQERAAIEAELNWCAALAARGLPVPRPVPSRTGTLTVQAGPRLASCVDWLDGTPIGAGDQPLGPDAASVARDARALGRLIAQLHNATDAHPPAPFPRPVWDAEGLLGETPLWGRFWEHPALTPPQRDCLGQARALAADTLKAVTDFGPIHADILRENVLKTDRGLALIDFDDCGTGYRLYDLGTALIQGWGDPLWAAQVAGLTEGYRSQRSLPDDQIRLLPVLVALRGFASAGWIVTRATGDDSRQMSYVRRALALAQHVINQTTPWER</sequence>
<reference evidence="3 4" key="1">
    <citation type="submission" date="2014-03" db="EMBL/GenBank/DDBJ databases">
        <title>The draft genome sequence of Thioclava dalianensis DLFJ1-1.</title>
        <authorList>
            <person name="Lai Q."/>
            <person name="Shao Z."/>
        </authorList>
    </citation>
    <scope>NUCLEOTIDE SEQUENCE [LARGE SCALE GENOMIC DNA]</scope>
    <source>
        <strain evidence="3 4">DLFJ1-1</strain>
    </source>
</reference>
<name>A0A074U518_9RHOB</name>
<dbReference type="EMBL" id="JHEH01000011">
    <property type="protein sequence ID" value="KEP69722.1"/>
    <property type="molecule type" value="Genomic_DNA"/>
</dbReference>
<dbReference type="PANTHER" id="PTHR21064:SF6">
    <property type="entry name" value="AMINOGLYCOSIDE PHOSPHOTRANSFERASE DOMAIN-CONTAINING PROTEIN"/>
    <property type="match status" value="1"/>
</dbReference>
<dbReference type="Pfam" id="PF01636">
    <property type="entry name" value="APH"/>
    <property type="match status" value="1"/>
</dbReference>
<protein>
    <submittedName>
        <fullName evidence="3">Aminoglycoside phosphotransferase</fullName>
    </submittedName>
</protein>
<dbReference type="RefSeq" id="WP_038065915.1">
    <property type="nucleotide sequence ID" value="NZ_FOVB01000001.1"/>
</dbReference>
<dbReference type="SUPFAM" id="SSF56112">
    <property type="entry name" value="Protein kinase-like (PK-like)"/>
    <property type="match status" value="1"/>
</dbReference>